<keyword evidence="4" id="KW-0255">Endonuclease</keyword>
<dbReference type="EMBL" id="JACBNQ010000014">
    <property type="protein sequence ID" value="NYB74893.1"/>
    <property type="molecule type" value="Genomic_DNA"/>
</dbReference>
<dbReference type="Gene3D" id="3.30.2310.20">
    <property type="entry name" value="RelE-like"/>
    <property type="match status" value="1"/>
</dbReference>
<dbReference type="GO" id="GO:0006401">
    <property type="term" value="P:RNA catabolic process"/>
    <property type="evidence" value="ECO:0007669"/>
    <property type="project" value="InterPro"/>
</dbReference>
<comment type="caution">
    <text evidence="8">The sequence shown here is derived from an EMBL/GenBank/DDBJ whole genome shotgun (WGS) entry which is preliminary data.</text>
</comment>
<dbReference type="Proteomes" id="UP000611629">
    <property type="component" value="Unassembled WGS sequence"/>
</dbReference>
<dbReference type="Pfam" id="PF06769">
    <property type="entry name" value="YoeB_toxin"/>
    <property type="match status" value="1"/>
</dbReference>
<evidence type="ECO:0000256" key="7">
    <source>
        <dbReference type="ARBA" id="ARBA00050056"/>
    </source>
</evidence>
<dbReference type="PANTHER" id="PTHR38039:SF1">
    <property type="entry name" value="TOXIN YOEB"/>
    <property type="match status" value="1"/>
</dbReference>
<evidence type="ECO:0000256" key="3">
    <source>
        <dbReference type="ARBA" id="ARBA00022722"/>
    </source>
</evidence>
<dbReference type="InterPro" id="IPR035093">
    <property type="entry name" value="RelE/ParE_toxin_dom_sf"/>
</dbReference>
<dbReference type="RefSeq" id="WP_179238599.1">
    <property type="nucleotide sequence ID" value="NZ_JACBNQ010000014.1"/>
</dbReference>
<evidence type="ECO:0000256" key="5">
    <source>
        <dbReference type="ARBA" id="ARBA00022801"/>
    </source>
</evidence>
<keyword evidence="9" id="KW-1185">Reference proteome</keyword>
<keyword evidence="3" id="KW-0540">Nuclease</keyword>
<dbReference type="AlphaFoldDB" id="A0A974BKX4"/>
<dbReference type="SUPFAM" id="SSF143011">
    <property type="entry name" value="RelE-like"/>
    <property type="match status" value="1"/>
</dbReference>
<evidence type="ECO:0000256" key="2">
    <source>
        <dbReference type="ARBA" id="ARBA00022649"/>
    </source>
</evidence>
<protein>
    <recommendedName>
        <fullName evidence="7">Endoribonuclease YoeB</fullName>
    </recommendedName>
    <alternativeName>
        <fullName evidence="6">Putative mRNA interferase YoeB</fullName>
    </alternativeName>
</protein>
<dbReference type="GO" id="GO:0004519">
    <property type="term" value="F:endonuclease activity"/>
    <property type="evidence" value="ECO:0007669"/>
    <property type="project" value="UniProtKB-KW"/>
</dbReference>
<reference evidence="8" key="1">
    <citation type="submission" date="2020-07" db="EMBL/GenBank/DDBJ databases">
        <title>Genomic analysis of a strain of Sedimentibacter Hydroxybenzoicus DSM7310.</title>
        <authorList>
            <person name="Ma S."/>
        </authorList>
    </citation>
    <scope>NUCLEOTIDE SEQUENCE</scope>
    <source>
        <strain evidence="8">DSM 7310</strain>
    </source>
</reference>
<organism evidence="8 9">
    <name type="scientific">Sedimentibacter hydroxybenzoicus DSM 7310</name>
    <dbReference type="NCBI Taxonomy" id="1123245"/>
    <lineage>
        <taxon>Bacteria</taxon>
        <taxon>Bacillati</taxon>
        <taxon>Bacillota</taxon>
        <taxon>Tissierellia</taxon>
        <taxon>Sedimentibacter</taxon>
    </lineage>
</organism>
<gene>
    <name evidence="8" type="ORF">HZF24_12165</name>
</gene>
<dbReference type="InterPro" id="IPR009614">
    <property type="entry name" value="YoeB_toxin"/>
</dbReference>
<evidence type="ECO:0000256" key="6">
    <source>
        <dbReference type="ARBA" id="ARBA00030388"/>
    </source>
</evidence>
<dbReference type="NCBIfam" id="TIGR02116">
    <property type="entry name" value="toxin_Txe_YoeB"/>
    <property type="match status" value="1"/>
</dbReference>
<evidence type="ECO:0000313" key="9">
    <source>
        <dbReference type="Proteomes" id="UP000611629"/>
    </source>
</evidence>
<dbReference type="PANTHER" id="PTHR38039">
    <property type="entry name" value="TOXIN YOEB"/>
    <property type="match status" value="1"/>
</dbReference>
<evidence type="ECO:0000256" key="4">
    <source>
        <dbReference type="ARBA" id="ARBA00022759"/>
    </source>
</evidence>
<evidence type="ECO:0000256" key="1">
    <source>
        <dbReference type="ARBA" id="ARBA00008172"/>
    </source>
</evidence>
<comment type="similarity">
    <text evidence="1">Belongs to the YoeB family.</text>
</comment>
<sequence>MNKLWQDDAWEDYLYWQNQDRKTLKRINLLIQDISRNGYNGIGKPEPLKGDFSGWWSRRIDDTNRLVYRINNGLIEIAQCRSHYDDN</sequence>
<evidence type="ECO:0000313" key="8">
    <source>
        <dbReference type="EMBL" id="NYB74893.1"/>
    </source>
</evidence>
<name>A0A974BKX4_SEDHY</name>
<accession>A0A974BKX4</accession>
<dbReference type="GO" id="GO:0045892">
    <property type="term" value="P:negative regulation of DNA-templated transcription"/>
    <property type="evidence" value="ECO:0007669"/>
    <property type="project" value="TreeGrafter"/>
</dbReference>
<keyword evidence="2" id="KW-1277">Toxin-antitoxin system</keyword>
<keyword evidence="5" id="KW-0378">Hydrolase</keyword>
<dbReference type="GO" id="GO:0016787">
    <property type="term" value="F:hydrolase activity"/>
    <property type="evidence" value="ECO:0007669"/>
    <property type="project" value="UniProtKB-KW"/>
</dbReference>
<proteinExistence type="inferred from homology"/>